<evidence type="ECO:0000313" key="7">
    <source>
        <dbReference type="EMBL" id="KAG8200120.1"/>
    </source>
</evidence>
<dbReference type="Pfam" id="PF01652">
    <property type="entry name" value="IF4E"/>
    <property type="match status" value="1"/>
</dbReference>
<keyword evidence="2 6" id="KW-0396">Initiation factor</keyword>
<dbReference type="InterPro" id="IPR001040">
    <property type="entry name" value="TIF_eIF_4E"/>
</dbReference>
<dbReference type="GO" id="GO:0016281">
    <property type="term" value="C:eukaryotic translation initiation factor 4F complex"/>
    <property type="evidence" value="ECO:0007669"/>
    <property type="project" value="TreeGrafter"/>
</dbReference>
<keyword evidence="3" id="KW-0810">Translation regulation</keyword>
<evidence type="ECO:0000256" key="6">
    <source>
        <dbReference type="RuleBase" id="RU004374"/>
    </source>
</evidence>
<name>A0AAV6VVK5_9ARAC</name>
<keyword evidence="8" id="KW-1185">Reference proteome</keyword>
<comment type="caution">
    <text evidence="7">The sequence shown here is derived from an EMBL/GenBank/DDBJ whole genome shotgun (WGS) entry which is preliminary data.</text>
</comment>
<dbReference type="GO" id="GO:0003743">
    <property type="term" value="F:translation initiation factor activity"/>
    <property type="evidence" value="ECO:0007669"/>
    <property type="project" value="UniProtKB-KW"/>
</dbReference>
<comment type="similarity">
    <text evidence="1 6">Belongs to the eukaryotic initiation factor 4E family.</text>
</comment>
<gene>
    <name evidence="7" type="ORF">JTE90_018909</name>
</gene>
<evidence type="ECO:0000256" key="4">
    <source>
        <dbReference type="ARBA" id="ARBA00022884"/>
    </source>
</evidence>
<dbReference type="AlphaFoldDB" id="A0AAV6VVK5"/>
<dbReference type="Proteomes" id="UP000827092">
    <property type="component" value="Unassembled WGS sequence"/>
</dbReference>
<reference evidence="7 8" key="1">
    <citation type="journal article" date="2022" name="Nat. Ecol. Evol.">
        <title>A masculinizing supergene underlies an exaggerated male reproductive morph in a spider.</title>
        <authorList>
            <person name="Hendrickx F."/>
            <person name="De Corte Z."/>
            <person name="Sonet G."/>
            <person name="Van Belleghem S.M."/>
            <person name="Kostlbacher S."/>
            <person name="Vangestel C."/>
        </authorList>
    </citation>
    <scope>NUCLEOTIDE SEQUENCE [LARGE SCALE GENOMIC DNA]</scope>
    <source>
        <strain evidence="7">W744_W776</strain>
    </source>
</reference>
<dbReference type="InterPro" id="IPR023398">
    <property type="entry name" value="TIF_eIF4e-like"/>
</dbReference>
<dbReference type="SUPFAM" id="SSF55418">
    <property type="entry name" value="eIF4e-like"/>
    <property type="match status" value="1"/>
</dbReference>
<dbReference type="EMBL" id="JAFNEN010000019">
    <property type="protein sequence ID" value="KAG8200120.1"/>
    <property type="molecule type" value="Genomic_DNA"/>
</dbReference>
<evidence type="ECO:0000313" key="8">
    <source>
        <dbReference type="Proteomes" id="UP000827092"/>
    </source>
</evidence>
<dbReference type="Gene3D" id="3.30.760.10">
    <property type="entry name" value="RNA Cap, Translation Initiation Factor Eif4e"/>
    <property type="match status" value="1"/>
</dbReference>
<evidence type="ECO:0000256" key="1">
    <source>
        <dbReference type="ARBA" id="ARBA00009860"/>
    </source>
</evidence>
<keyword evidence="4 6" id="KW-0694">RNA-binding</keyword>
<sequence>MDIAKKIEEAENTALKDCDNLPVPLNTCWTFWIDKTERGASAAEYEASLQKVYTVSTVQTFWSVYNNIPDVQELQKKYSYHLMRGDRKPLWEDESNRKGGSWHFKSNKKDTPKVWKELLLAAIGEQFVDYVCKGDDVCGISVTVRDKDDIIQVWNSDATAVPNDIVRKIYKLLPGVQFTAEFYRAHYTHRSYEAEKELFTHPVYMVLRFSAIFIVCTKHNCEILLY</sequence>
<organism evidence="7 8">
    <name type="scientific">Oedothorax gibbosus</name>
    <dbReference type="NCBI Taxonomy" id="931172"/>
    <lineage>
        <taxon>Eukaryota</taxon>
        <taxon>Metazoa</taxon>
        <taxon>Ecdysozoa</taxon>
        <taxon>Arthropoda</taxon>
        <taxon>Chelicerata</taxon>
        <taxon>Arachnida</taxon>
        <taxon>Araneae</taxon>
        <taxon>Araneomorphae</taxon>
        <taxon>Entelegynae</taxon>
        <taxon>Araneoidea</taxon>
        <taxon>Linyphiidae</taxon>
        <taxon>Erigoninae</taxon>
        <taxon>Oedothorax</taxon>
    </lineage>
</organism>
<dbReference type="PANTHER" id="PTHR11960">
    <property type="entry name" value="EUKARYOTIC TRANSLATION INITIATION FACTOR 4E RELATED"/>
    <property type="match status" value="1"/>
</dbReference>
<dbReference type="PANTHER" id="PTHR11960:SF66">
    <property type="entry name" value="EUKARYOTIC TRANSLATION INITIATION FACTOR 4E TYPE 3"/>
    <property type="match status" value="1"/>
</dbReference>
<accession>A0AAV6VVK5</accession>
<dbReference type="FunFam" id="3.30.760.10:FF:000007">
    <property type="entry name" value="Eukaryotic translation initiation factor 4E family member 3"/>
    <property type="match status" value="1"/>
</dbReference>
<evidence type="ECO:0000256" key="2">
    <source>
        <dbReference type="ARBA" id="ARBA00022540"/>
    </source>
</evidence>
<evidence type="ECO:0000256" key="5">
    <source>
        <dbReference type="ARBA" id="ARBA00022917"/>
    </source>
</evidence>
<keyword evidence="5 6" id="KW-0648">Protein biosynthesis</keyword>
<proteinExistence type="inferred from homology"/>
<protein>
    <recommendedName>
        <fullName evidence="9">Eukaryotic translation initiation factor 4E type 3</fullName>
    </recommendedName>
</protein>
<dbReference type="GO" id="GO:0006417">
    <property type="term" value="P:regulation of translation"/>
    <property type="evidence" value="ECO:0007669"/>
    <property type="project" value="UniProtKB-KW"/>
</dbReference>
<evidence type="ECO:0008006" key="9">
    <source>
        <dbReference type="Google" id="ProtNLM"/>
    </source>
</evidence>
<dbReference type="GO" id="GO:0000340">
    <property type="term" value="F:RNA 7-methylguanosine cap binding"/>
    <property type="evidence" value="ECO:0007669"/>
    <property type="project" value="TreeGrafter"/>
</dbReference>
<evidence type="ECO:0000256" key="3">
    <source>
        <dbReference type="ARBA" id="ARBA00022845"/>
    </source>
</evidence>